<accession>A0ABV6JV10</accession>
<sequence length="309" mass="33065">MSVLLLTHRACLGHDMGPEAPECPERLRRVVEALEAQKFSTLLREEAPLATREQLLRVHTPDHVETLLSLHPGPGETIRLDPDTAVGEHSTEAALRAAGAGVAAVDAVLAGGVRRAFCAVRPPGHHAEPAQAMGFCLFGNAAVAVRHAQQVHGLRRVALLDFDVHHGNGSQAAFGNDPGVFFASTHQMPLYPGTGAAEERGCGNIWNLPLAPGSRSEAFHQAWEGTILPELRRFAPELIVISAGFDAHARDPLAQLRLEEEDFRRVTAAICEVAREVCGGRVVSLLEGGYDLAALARSVATHVQALMDA</sequence>
<dbReference type="InterPro" id="IPR023801">
    <property type="entry name" value="His_deacetylse_dom"/>
</dbReference>
<reference evidence="3 4" key="1">
    <citation type="submission" date="2024-09" db="EMBL/GenBank/DDBJ databases">
        <authorList>
            <person name="Sun Q."/>
            <person name="Mori K."/>
        </authorList>
    </citation>
    <scope>NUCLEOTIDE SEQUENCE [LARGE SCALE GENOMIC DNA]</scope>
    <source>
        <strain evidence="3 4">TBRC 5777</strain>
    </source>
</reference>
<evidence type="ECO:0000313" key="4">
    <source>
        <dbReference type="Proteomes" id="UP001589865"/>
    </source>
</evidence>
<dbReference type="PANTHER" id="PTHR10625:SF10">
    <property type="entry name" value="HISTONE DEACETYLASE HDAC1"/>
    <property type="match status" value="1"/>
</dbReference>
<evidence type="ECO:0000313" key="3">
    <source>
        <dbReference type="EMBL" id="MFC0409454.1"/>
    </source>
</evidence>
<dbReference type="PRINTS" id="PR01270">
    <property type="entry name" value="HDASUPER"/>
</dbReference>
<dbReference type="InterPro" id="IPR000286">
    <property type="entry name" value="HDACs"/>
</dbReference>
<protein>
    <submittedName>
        <fullName evidence="3">Histone deacetylase family protein</fullName>
    </submittedName>
</protein>
<gene>
    <name evidence="3" type="ORF">ACFFGY_14465</name>
</gene>
<dbReference type="Proteomes" id="UP001589865">
    <property type="component" value="Unassembled WGS sequence"/>
</dbReference>
<dbReference type="Pfam" id="PF00850">
    <property type="entry name" value="Hist_deacetyl"/>
    <property type="match status" value="1"/>
</dbReference>
<name>A0ABV6JV10_9PROT</name>
<dbReference type="Gene3D" id="3.40.800.20">
    <property type="entry name" value="Histone deacetylase domain"/>
    <property type="match status" value="1"/>
</dbReference>
<proteinExistence type="inferred from homology"/>
<comment type="caution">
    <text evidence="3">The sequence shown here is derived from an EMBL/GenBank/DDBJ whole genome shotgun (WGS) entry which is preliminary data.</text>
</comment>
<dbReference type="SUPFAM" id="SSF52768">
    <property type="entry name" value="Arginase/deacetylase"/>
    <property type="match status" value="1"/>
</dbReference>
<dbReference type="PANTHER" id="PTHR10625">
    <property type="entry name" value="HISTONE DEACETYLASE HDAC1-RELATED"/>
    <property type="match status" value="1"/>
</dbReference>
<comment type="similarity">
    <text evidence="1">Belongs to the histone deacetylase family.</text>
</comment>
<organism evidence="3 4">
    <name type="scientific">Roseomonas elaeocarpi</name>
    <dbReference type="NCBI Taxonomy" id="907779"/>
    <lineage>
        <taxon>Bacteria</taxon>
        <taxon>Pseudomonadati</taxon>
        <taxon>Pseudomonadota</taxon>
        <taxon>Alphaproteobacteria</taxon>
        <taxon>Acetobacterales</taxon>
        <taxon>Roseomonadaceae</taxon>
        <taxon>Roseomonas</taxon>
    </lineage>
</organism>
<dbReference type="RefSeq" id="WP_377045195.1">
    <property type="nucleotide sequence ID" value="NZ_JBHLUN010000009.1"/>
</dbReference>
<evidence type="ECO:0000256" key="1">
    <source>
        <dbReference type="ARBA" id="ARBA00005947"/>
    </source>
</evidence>
<evidence type="ECO:0000259" key="2">
    <source>
        <dbReference type="Pfam" id="PF00850"/>
    </source>
</evidence>
<dbReference type="EMBL" id="JBHLUN010000009">
    <property type="protein sequence ID" value="MFC0409454.1"/>
    <property type="molecule type" value="Genomic_DNA"/>
</dbReference>
<keyword evidence="4" id="KW-1185">Reference proteome</keyword>
<feature type="domain" description="Histone deacetylase" evidence="2">
    <location>
        <begin position="21"/>
        <end position="306"/>
    </location>
</feature>
<dbReference type="InterPro" id="IPR023696">
    <property type="entry name" value="Ureohydrolase_dom_sf"/>
</dbReference>
<dbReference type="InterPro" id="IPR037138">
    <property type="entry name" value="His_deacetylse_dom_sf"/>
</dbReference>
<dbReference type="CDD" id="cd11599">
    <property type="entry name" value="HDAC_classII_2"/>
    <property type="match status" value="1"/>
</dbReference>